<dbReference type="GO" id="GO:0070086">
    <property type="term" value="P:ubiquitin-dependent endocytosis"/>
    <property type="evidence" value="ECO:0007669"/>
    <property type="project" value="TreeGrafter"/>
</dbReference>
<feature type="compositionally biased region" description="Polar residues" evidence="1">
    <location>
        <begin position="700"/>
        <end position="712"/>
    </location>
</feature>
<feature type="compositionally biased region" description="Basic and acidic residues" evidence="1">
    <location>
        <begin position="746"/>
        <end position="760"/>
    </location>
</feature>
<feature type="compositionally biased region" description="Polar residues" evidence="1">
    <location>
        <begin position="900"/>
        <end position="911"/>
    </location>
</feature>
<sequence length="1001" mass="107587">MSAGLLDFSLMPVFGIPAVLSNRRSSPTSIRQSEPTSPGGTSMSPRALSSEAPAANINNQNTPSEEPPVSSLQPTERNTAASINMSTRVNLTQVIESSAPSHSSMFGSPLSSIADSLEDFLPHHSIPENHPPPIVTVGLPASVLNPADQTVVPRTLSLPPVVVNSLTSIATNTTNSANTAPATVLGSAAGSSPASEPTTPEPPTPLNATARGAIEAMVSADQAEGHNNSTLSRRILARRVTARKADPLVSHFSLEMDDNRTVFLPGQRVEGHVALNLLGSAEVRILQIRFTGYILTRLYKTDTNISAHSASITLFRDVQAMIAAPSMEERGVMVPEGEYVYPFSFRMPPTNLPPSYDGTFGKVGYELTAILNRNGYPTRTVVIPLTVPSTADASDRDYASPFEKLLSGPAGFWIWKSGHLDVAVSVPRTGYASEEVIPLKIDITNHSGAGTILKDIYLKQKVTYKTLSETRGPLTEKIHKLAYTEPYPASARRVSRIVQFPVPCSSVMSPSIRTSILDVSHFMIVKIASKARFSPTLKIKIPIFIAGFPNALLDLWHTRASVDTLPAYEAPPTTVVVQRPTIVSRLSREVSRATTEIMSRVGAATEESKQRVSLLAPARPTVGADEIDTIPAQETARPATNRDSLPGRLFVWSRNSKMPVPSASEEVHLISNNSNNSTAVTLPAAEIVKEEAEVDERPSRTSNLIRSWTRSRSAGRDRYQALRSEDEDEVDASIPPVPLLSYQRVQTDESKATRKNESRRKSFSPDGFAGSLPSPPPVRPPSSPPLRASFQQERAATAVFDEFIAEAGRIRNLRLTTAGSSPSILTGPAISKSSKGKEPAHIDSEVIRQVMAVAGDHPPYVLEHRAPVDLYNSNAGPGPSTIPGELDVGEHSDHTESPGESRTASEVSSLVGTPPMTSPVDSALSLSALLPLHDIIEPAHLTAPENNITPSTATSASHLTVEGTRKSLDKQDSGISLATQRTVKSVRKVGETRRKEKPAME</sequence>
<feature type="compositionally biased region" description="Polar residues" evidence="1">
    <location>
        <begin position="56"/>
        <end position="76"/>
    </location>
</feature>
<dbReference type="EMBL" id="QEAO01000003">
    <property type="protein sequence ID" value="TPX36925.1"/>
    <property type="molecule type" value="Genomic_DNA"/>
</dbReference>
<feature type="region of interest" description="Disordered" evidence="1">
    <location>
        <begin position="944"/>
        <end position="1001"/>
    </location>
</feature>
<feature type="region of interest" description="Disordered" evidence="1">
    <location>
        <begin position="173"/>
        <end position="208"/>
    </location>
</feature>
<feature type="region of interest" description="Disordered" evidence="1">
    <location>
        <begin position="23"/>
        <end position="76"/>
    </location>
</feature>
<accession>A0A507CH03</accession>
<dbReference type="InterPro" id="IPR050357">
    <property type="entry name" value="Arrestin_domain-protein"/>
</dbReference>
<dbReference type="InterPro" id="IPR014752">
    <property type="entry name" value="Arrestin-like_C"/>
</dbReference>
<dbReference type="Pfam" id="PF02752">
    <property type="entry name" value="Arrestin_C"/>
    <property type="match status" value="1"/>
</dbReference>
<feature type="compositionally biased region" description="Basic and acidic residues" evidence="1">
    <location>
        <begin position="714"/>
        <end position="724"/>
    </location>
</feature>
<dbReference type="PANTHER" id="PTHR11188">
    <property type="entry name" value="ARRESTIN DOMAIN CONTAINING PROTEIN"/>
    <property type="match status" value="1"/>
</dbReference>
<feature type="region of interest" description="Disordered" evidence="1">
    <location>
        <begin position="819"/>
        <end position="839"/>
    </location>
</feature>
<dbReference type="GO" id="GO:0005829">
    <property type="term" value="C:cytosol"/>
    <property type="evidence" value="ECO:0007669"/>
    <property type="project" value="TreeGrafter"/>
</dbReference>
<dbReference type="InterPro" id="IPR014756">
    <property type="entry name" value="Ig_E-set"/>
</dbReference>
<gene>
    <name evidence="3" type="ORF">SmJEL517_g00938</name>
</gene>
<evidence type="ECO:0000313" key="3">
    <source>
        <dbReference type="EMBL" id="TPX36925.1"/>
    </source>
</evidence>
<dbReference type="Pfam" id="PF00339">
    <property type="entry name" value="Arrestin_N"/>
    <property type="match status" value="1"/>
</dbReference>
<dbReference type="STRING" id="1806994.A0A507CH03"/>
<keyword evidence="4" id="KW-1185">Reference proteome</keyword>
<organism evidence="3 4">
    <name type="scientific">Synchytrium microbalum</name>
    <dbReference type="NCBI Taxonomy" id="1806994"/>
    <lineage>
        <taxon>Eukaryota</taxon>
        <taxon>Fungi</taxon>
        <taxon>Fungi incertae sedis</taxon>
        <taxon>Chytridiomycota</taxon>
        <taxon>Chytridiomycota incertae sedis</taxon>
        <taxon>Chytridiomycetes</taxon>
        <taxon>Synchytriales</taxon>
        <taxon>Synchytriaceae</taxon>
        <taxon>Synchytrium</taxon>
    </lineage>
</organism>
<dbReference type="InterPro" id="IPR011022">
    <property type="entry name" value="Arrestin_C-like"/>
</dbReference>
<dbReference type="PANTHER" id="PTHR11188:SF17">
    <property type="entry name" value="FI21816P1"/>
    <property type="match status" value="1"/>
</dbReference>
<name>A0A507CH03_9FUNG</name>
<feature type="region of interest" description="Disordered" evidence="1">
    <location>
        <begin position="691"/>
        <end position="792"/>
    </location>
</feature>
<dbReference type="GO" id="GO:0031625">
    <property type="term" value="F:ubiquitin protein ligase binding"/>
    <property type="evidence" value="ECO:0007669"/>
    <property type="project" value="TreeGrafter"/>
</dbReference>
<dbReference type="GO" id="GO:0005886">
    <property type="term" value="C:plasma membrane"/>
    <property type="evidence" value="ECO:0007669"/>
    <property type="project" value="TreeGrafter"/>
</dbReference>
<feature type="region of interest" description="Disordered" evidence="1">
    <location>
        <begin position="872"/>
        <end position="919"/>
    </location>
</feature>
<dbReference type="GO" id="GO:0030674">
    <property type="term" value="F:protein-macromolecule adaptor activity"/>
    <property type="evidence" value="ECO:0007669"/>
    <property type="project" value="TreeGrafter"/>
</dbReference>
<evidence type="ECO:0000259" key="2">
    <source>
        <dbReference type="SMART" id="SM01017"/>
    </source>
</evidence>
<dbReference type="AlphaFoldDB" id="A0A507CH03"/>
<feature type="compositionally biased region" description="Polar residues" evidence="1">
    <location>
        <begin position="944"/>
        <end position="958"/>
    </location>
</feature>
<feature type="compositionally biased region" description="Low complexity" evidence="1">
    <location>
        <begin position="173"/>
        <end position="198"/>
    </location>
</feature>
<dbReference type="RefSeq" id="XP_031026996.1">
    <property type="nucleotide sequence ID" value="XM_031166866.1"/>
</dbReference>
<dbReference type="SUPFAM" id="SSF81296">
    <property type="entry name" value="E set domains"/>
    <property type="match status" value="2"/>
</dbReference>
<reference evidence="3 4" key="1">
    <citation type="journal article" date="2019" name="Sci. Rep.">
        <title>Comparative genomics of chytrid fungi reveal insights into the obligate biotrophic and pathogenic lifestyle of Synchytrium endobioticum.</title>
        <authorList>
            <person name="van de Vossenberg B.T.L.H."/>
            <person name="Warris S."/>
            <person name="Nguyen H.D.T."/>
            <person name="van Gent-Pelzer M.P.E."/>
            <person name="Joly D.L."/>
            <person name="van de Geest H.C."/>
            <person name="Bonants P.J.M."/>
            <person name="Smith D.S."/>
            <person name="Levesque C.A."/>
            <person name="van der Lee T.A.J."/>
        </authorList>
    </citation>
    <scope>NUCLEOTIDE SEQUENCE [LARGE SCALE GENOMIC DNA]</scope>
    <source>
        <strain evidence="3 4">JEL517</strain>
    </source>
</reference>
<feature type="compositionally biased region" description="Pro residues" evidence="1">
    <location>
        <begin position="773"/>
        <end position="784"/>
    </location>
</feature>
<protein>
    <recommendedName>
        <fullName evidence="2">Arrestin C-terminal-like domain-containing protein</fullName>
    </recommendedName>
</protein>
<comment type="caution">
    <text evidence="3">The sequence shown here is derived from an EMBL/GenBank/DDBJ whole genome shotgun (WGS) entry which is preliminary data.</text>
</comment>
<feature type="compositionally biased region" description="Polar residues" evidence="1">
    <location>
        <begin position="23"/>
        <end position="44"/>
    </location>
</feature>
<dbReference type="GeneID" id="42002163"/>
<feature type="compositionally biased region" description="Basic and acidic residues" evidence="1">
    <location>
        <begin position="963"/>
        <end position="972"/>
    </location>
</feature>
<proteinExistence type="predicted"/>
<dbReference type="InterPro" id="IPR011021">
    <property type="entry name" value="Arrestin-like_N"/>
</dbReference>
<feature type="compositionally biased region" description="Basic and acidic residues" evidence="1">
    <location>
        <begin position="888"/>
        <end position="899"/>
    </location>
</feature>
<evidence type="ECO:0000256" key="1">
    <source>
        <dbReference type="SAM" id="MobiDB-lite"/>
    </source>
</evidence>
<feature type="compositionally biased region" description="Polar residues" evidence="1">
    <location>
        <begin position="973"/>
        <end position="983"/>
    </location>
</feature>
<dbReference type="Gene3D" id="2.60.40.640">
    <property type="match status" value="2"/>
</dbReference>
<dbReference type="OrthoDB" id="2333384at2759"/>
<dbReference type="SMART" id="SM01017">
    <property type="entry name" value="Arrestin_C"/>
    <property type="match status" value="1"/>
</dbReference>
<feature type="domain" description="Arrestin C-terminal-like" evidence="2">
    <location>
        <begin position="416"/>
        <end position="550"/>
    </location>
</feature>
<evidence type="ECO:0000313" key="4">
    <source>
        <dbReference type="Proteomes" id="UP000319731"/>
    </source>
</evidence>
<feature type="compositionally biased region" description="Basic and acidic residues" evidence="1">
    <location>
        <begin position="988"/>
        <end position="1001"/>
    </location>
</feature>
<dbReference type="Proteomes" id="UP000319731">
    <property type="component" value="Unassembled WGS sequence"/>
</dbReference>